<dbReference type="EMBL" id="STFF01000003">
    <property type="protein sequence ID" value="THU39403.1"/>
    <property type="molecule type" value="Genomic_DNA"/>
</dbReference>
<dbReference type="Proteomes" id="UP000306918">
    <property type="component" value="Unassembled WGS sequence"/>
</dbReference>
<gene>
    <name evidence="1" type="ORF">FAM09_12930</name>
</gene>
<dbReference type="OrthoDB" id="9804281at2"/>
<evidence type="ECO:0000313" key="1">
    <source>
        <dbReference type="EMBL" id="THU39403.1"/>
    </source>
</evidence>
<keyword evidence="2" id="KW-1185">Reference proteome</keyword>
<dbReference type="AlphaFoldDB" id="A0A4S8HUX7"/>
<organism evidence="1 2">
    <name type="scientific">Niastella caeni</name>
    <dbReference type="NCBI Taxonomy" id="2569763"/>
    <lineage>
        <taxon>Bacteria</taxon>
        <taxon>Pseudomonadati</taxon>
        <taxon>Bacteroidota</taxon>
        <taxon>Chitinophagia</taxon>
        <taxon>Chitinophagales</taxon>
        <taxon>Chitinophagaceae</taxon>
        <taxon>Niastella</taxon>
    </lineage>
</organism>
<reference evidence="1 2" key="1">
    <citation type="submission" date="2019-04" db="EMBL/GenBank/DDBJ databases">
        <title>Niastella caeni sp. nov., isolated from activated sludge.</title>
        <authorList>
            <person name="Sheng M."/>
        </authorList>
    </citation>
    <scope>NUCLEOTIDE SEQUENCE [LARGE SCALE GENOMIC DNA]</scope>
    <source>
        <strain evidence="1 2">HX-2-15</strain>
    </source>
</reference>
<protein>
    <submittedName>
        <fullName evidence="1">Uncharacterized protein</fullName>
    </submittedName>
</protein>
<name>A0A4S8HUX7_9BACT</name>
<comment type="caution">
    <text evidence="1">The sequence shown here is derived from an EMBL/GenBank/DDBJ whole genome shotgun (WGS) entry which is preliminary data.</text>
</comment>
<sequence>MCVTLKVEYKQVAVRQNLDLYNNESLDKLVRRWLEKLKLLEKEKEPVKQLTELERKEAEQFLHQPDLLQRTNVLIGQSGVIGEENNRLLMYLVFTRRKREEPLHVISRGPSGTGQTHLQLGVGELRPPEDVIKTTSL</sequence>
<dbReference type="RefSeq" id="WP_136577535.1">
    <property type="nucleotide sequence ID" value="NZ_STFF01000003.1"/>
</dbReference>
<proteinExistence type="predicted"/>
<evidence type="ECO:0000313" key="2">
    <source>
        <dbReference type="Proteomes" id="UP000306918"/>
    </source>
</evidence>
<accession>A0A4S8HUX7</accession>